<feature type="domain" description="Phage tail protein C-terminal" evidence="2">
    <location>
        <begin position="767"/>
        <end position="900"/>
    </location>
</feature>
<dbReference type="InterPro" id="IPR058008">
    <property type="entry name" value="Gp26_C"/>
</dbReference>
<evidence type="ECO:0000313" key="3">
    <source>
        <dbReference type="EMBL" id="QOC54805.1"/>
    </source>
</evidence>
<dbReference type="Proteomes" id="UP000524862">
    <property type="component" value="Segment"/>
</dbReference>
<organism evidence="3 4">
    <name type="scientific">Proteus phage 3H10_20</name>
    <dbReference type="NCBI Taxonomy" id="2772448"/>
    <lineage>
        <taxon>Viruses</taxon>
        <taxon>Duplodnaviria</taxon>
        <taxon>Heunggongvirae</taxon>
        <taxon>Uroviricota</taxon>
        <taxon>Caudoviricetes</taxon>
        <taxon>Grimontviridae</taxon>
        <taxon>Privateervirus</taxon>
        <taxon>Privateervirus 3H1020</taxon>
    </lineage>
</organism>
<proteinExistence type="predicted"/>
<evidence type="ECO:0000256" key="1">
    <source>
        <dbReference type="SAM" id="Coils"/>
    </source>
</evidence>
<keyword evidence="4" id="KW-1185">Reference proteome</keyword>
<keyword evidence="1" id="KW-0175">Coiled coil</keyword>
<name>A0A7L7SGA5_9CAUD</name>
<dbReference type="GeneID" id="77948557"/>
<feature type="coiled-coil region" evidence="1">
    <location>
        <begin position="133"/>
        <end position="164"/>
    </location>
</feature>
<dbReference type="CDD" id="cd19958">
    <property type="entry name" value="pyocin_knob"/>
    <property type="match status" value="1"/>
</dbReference>
<sequence length="941" mass="104288">MSMIYKEGTASLTKGSPVLKGKDTYFLNPIFNVGVGQIVQVKTGDNVYVNSIKEVVDNETLILSFDSISDVEDGEIVIMITMVDSISDTANKLLGMTRGLVQFETEMTKWFTSMDKKIIITLPDGTKKEVYTLQAIMEQVAQNEKEMQELLQNSEKKVNDMVDKAQTDVNNVVTDGTNKINQAVDKADKEVNDAIASGTDKINTMLTESQDRIDKTIEDTEIKVDTELGKIDEKISNRIDGKVDKSGDRMTGSLGIDSEEFGQSIEINADAEQDRTSIGNKFKDGSLAVLSFYKDKLRYAGKDIVRVGDFGIGDRNMIGDQHLDDLRIPQIMQQPITNKALLNKGYPFNSAGVLEIKQTVNGLGDGCLQIYTDYIGNRQAIRSWTGSTFKWKPWNVYSIGNYGLGATADDGFVSADTPPNSDDVTSAGFYGGGGANSTNYFERYKPMIVATRQGGDGTGAVLQIQSGGVVQNPTLGYRIRVGGKSWSDWSKVASLDNPETQRFRGQVTSMQGVYSLDINNPNTYFGMLRANKGDQFGIYCCYEGVAHTLRLPKGVNAELLSDNMIYDYRNPSIEPSNEPNNKLARQSYHDFRKHFSNLREILTYPYGYSSGFVDYKSIFGGSSTRAVGLVNFRNWGDKSGHGSCFQLMSVGGDGVDGYTGLYYRQGITGSDQYPEAIPNVFKLLDNRQVEGVDNSMLNNTNMPTMFFRQGGGSGTSDWFSGWGSGINLKYDWNNSVKIFFHGSSGVPTVATKRGSDIWWNVLWGSGNTTTDSNGFIKKASPIIDINHDGTFTTNDESEGATVTRVAQGEYLIEGVLGFNSDAGWSGVDGGIEIPLDVNKQPLVWVDSEVLEDGSIILRTYHREHKDVPPFARNLKRGYNDGDPCDIPKGRFISLRVNMPEESIYNVRERKSMEEMREMESNPFYKEERAFPNIIFNKKGDL</sequence>
<dbReference type="Pfam" id="PF25670">
    <property type="entry name" value="Phage_tail_C_2"/>
    <property type="match status" value="1"/>
</dbReference>
<dbReference type="EMBL" id="MT740244">
    <property type="protein sequence ID" value="QOC54805.1"/>
    <property type="molecule type" value="Genomic_DNA"/>
</dbReference>
<evidence type="ECO:0000313" key="4">
    <source>
        <dbReference type="Proteomes" id="UP000524862"/>
    </source>
</evidence>
<reference evidence="3 4" key="1">
    <citation type="submission" date="2020-07" db="EMBL/GenBank/DDBJ databases">
        <title>Bacteriophages application to control Proteus mirabilis infection.</title>
        <authorList>
            <person name="Connerton I.F."/>
        </authorList>
    </citation>
    <scope>NUCLEOTIDE SEQUENCE [LARGE SCALE GENOMIC DNA]</scope>
</reference>
<evidence type="ECO:0000259" key="2">
    <source>
        <dbReference type="Pfam" id="PF25670"/>
    </source>
</evidence>
<protein>
    <submittedName>
        <fullName evidence="3">Virion structural protein</fullName>
    </submittedName>
</protein>
<dbReference type="RefSeq" id="YP_010672282.1">
    <property type="nucleotide sequence ID" value="NC_070976.1"/>
</dbReference>
<dbReference type="KEGG" id="vg:77948557"/>
<accession>A0A7L7SGA5</accession>
<dbReference type="Gene3D" id="1.20.120.20">
    <property type="entry name" value="Apolipoprotein"/>
    <property type="match status" value="1"/>
</dbReference>